<dbReference type="OrthoDB" id="411785at2759"/>
<dbReference type="GO" id="GO:0008168">
    <property type="term" value="F:methyltransferase activity"/>
    <property type="evidence" value="ECO:0007669"/>
    <property type="project" value="UniProtKB-KW"/>
</dbReference>
<evidence type="ECO:0008006" key="7">
    <source>
        <dbReference type="Google" id="ProtNLM"/>
    </source>
</evidence>
<dbReference type="Gene3D" id="3.40.50.150">
    <property type="entry name" value="Vaccinia Virus protein VP39"/>
    <property type="match status" value="1"/>
</dbReference>
<comment type="similarity">
    <text evidence="1">Belongs to the methyltransferase superfamily.</text>
</comment>
<evidence type="ECO:0000256" key="1">
    <source>
        <dbReference type="ARBA" id="ARBA00008361"/>
    </source>
</evidence>
<dbReference type="InterPro" id="IPR051419">
    <property type="entry name" value="Lys/N-term_MeTrsfase_sf"/>
</dbReference>
<evidence type="ECO:0000256" key="3">
    <source>
        <dbReference type="ARBA" id="ARBA00022679"/>
    </source>
</evidence>
<dbReference type="Proteomes" id="UP001140513">
    <property type="component" value="Unassembled WGS sequence"/>
</dbReference>
<feature type="compositionally biased region" description="Polar residues" evidence="4">
    <location>
        <begin position="112"/>
        <end position="126"/>
    </location>
</feature>
<organism evidence="5 6">
    <name type="scientific">Didymosphaeria variabile</name>
    <dbReference type="NCBI Taxonomy" id="1932322"/>
    <lineage>
        <taxon>Eukaryota</taxon>
        <taxon>Fungi</taxon>
        <taxon>Dikarya</taxon>
        <taxon>Ascomycota</taxon>
        <taxon>Pezizomycotina</taxon>
        <taxon>Dothideomycetes</taxon>
        <taxon>Pleosporomycetidae</taxon>
        <taxon>Pleosporales</taxon>
        <taxon>Massarineae</taxon>
        <taxon>Didymosphaeriaceae</taxon>
        <taxon>Didymosphaeria</taxon>
    </lineage>
</organism>
<keyword evidence="2" id="KW-0489">Methyltransferase</keyword>
<gene>
    <name evidence="5" type="ORF">N0V89_004993</name>
</gene>
<protein>
    <recommendedName>
        <fullName evidence="7">Methyltransferase domain-containing protein</fullName>
    </recommendedName>
</protein>
<dbReference type="PANTHER" id="PTHR12176:SF84">
    <property type="entry name" value="METHYLTRANSFERASE DOMAIN-CONTAINING PROTEIN"/>
    <property type="match status" value="1"/>
</dbReference>
<evidence type="ECO:0000313" key="5">
    <source>
        <dbReference type="EMBL" id="KAJ4353266.1"/>
    </source>
</evidence>
<dbReference type="EMBL" id="JAPEUX010000004">
    <property type="protein sequence ID" value="KAJ4353266.1"/>
    <property type="molecule type" value="Genomic_DNA"/>
</dbReference>
<dbReference type="AlphaFoldDB" id="A0A9W8XK85"/>
<keyword evidence="6" id="KW-1185">Reference proteome</keyword>
<evidence type="ECO:0000256" key="4">
    <source>
        <dbReference type="SAM" id="MobiDB-lite"/>
    </source>
</evidence>
<dbReference type="RefSeq" id="XP_056071040.1">
    <property type="nucleotide sequence ID" value="XM_056213773.1"/>
</dbReference>
<proteinExistence type="inferred from homology"/>
<keyword evidence="3" id="KW-0808">Transferase</keyword>
<accession>A0A9W8XK85</accession>
<dbReference type="GeneID" id="80908523"/>
<reference evidence="5" key="1">
    <citation type="submission" date="2022-10" db="EMBL/GenBank/DDBJ databases">
        <title>Tapping the CABI collections for fungal endophytes: first genome assemblies for Collariella, Neodidymelliopsis, Ascochyta clinopodiicola, Didymella pomorum, Didymosphaeria variabile, Neocosmospora piperis and Neocucurbitaria cava.</title>
        <authorList>
            <person name="Hill R."/>
        </authorList>
    </citation>
    <scope>NUCLEOTIDE SEQUENCE</scope>
    <source>
        <strain evidence="5">IMI 356815</strain>
    </source>
</reference>
<comment type="caution">
    <text evidence="5">The sequence shown here is derived from an EMBL/GenBank/DDBJ whole genome shotgun (WGS) entry which is preliminary data.</text>
</comment>
<evidence type="ECO:0000313" key="6">
    <source>
        <dbReference type="Proteomes" id="UP001140513"/>
    </source>
</evidence>
<dbReference type="PANTHER" id="PTHR12176">
    <property type="entry name" value="SAM-DEPENDENT METHYLTRANSFERASE SUPERFAMILY PROTEIN"/>
    <property type="match status" value="1"/>
</dbReference>
<dbReference type="SUPFAM" id="SSF53335">
    <property type="entry name" value="S-adenosyl-L-methionine-dependent methyltransferases"/>
    <property type="match status" value="1"/>
</dbReference>
<dbReference type="GO" id="GO:0032259">
    <property type="term" value="P:methylation"/>
    <property type="evidence" value="ECO:0007669"/>
    <property type="project" value="UniProtKB-KW"/>
</dbReference>
<dbReference type="InterPro" id="IPR029063">
    <property type="entry name" value="SAM-dependent_MTases_sf"/>
</dbReference>
<name>A0A9W8XK85_9PLEO</name>
<evidence type="ECO:0000256" key="2">
    <source>
        <dbReference type="ARBA" id="ARBA00022603"/>
    </source>
</evidence>
<sequence>MAPAPPPFGSQEYWNKRFTDNPKPFEWLEAPDALDPYIVDALNKSKDPNPQLLHIGCGTSLLSYHLRAHVEKPQQIHNLDYSDVAIKLGRGLEVEIFRSEVVASDQSLETFNHSSDGTRVKSSQAAIESVKEERPAGDPESSLMRWSSADLLNHTSILQACTAFTNHASNHPVGIEEDFGNKLSLDENLDDIPKKIADNGFPVPSTLWTLVGKFNIEPQATPETVNGNGTTHRPKVLHWIYVLERTNVPLFIRP</sequence>
<feature type="region of interest" description="Disordered" evidence="4">
    <location>
        <begin position="112"/>
        <end position="142"/>
    </location>
</feature>